<evidence type="ECO:0000313" key="2">
    <source>
        <dbReference type="Proteomes" id="UP000001075"/>
    </source>
</evidence>
<name>G3IH65_CRIGR</name>
<accession>G3IH65</accession>
<evidence type="ECO:0000313" key="1">
    <source>
        <dbReference type="EMBL" id="EGW08662.1"/>
    </source>
</evidence>
<gene>
    <name evidence="1" type="ORF">I79_023148</name>
</gene>
<reference evidence="2" key="1">
    <citation type="journal article" date="2011" name="Nat. Biotechnol.">
        <title>The genomic sequence of the Chinese hamster ovary (CHO)-K1 cell line.</title>
        <authorList>
            <person name="Xu X."/>
            <person name="Nagarajan H."/>
            <person name="Lewis N.E."/>
            <person name="Pan S."/>
            <person name="Cai Z."/>
            <person name="Liu X."/>
            <person name="Chen W."/>
            <person name="Xie M."/>
            <person name="Wang W."/>
            <person name="Hammond S."/>
            <person name="Andersen M.R."/>
            <person name="Neff N."/>
            <person name="Passarelli B."/>
            <person name="Koh W."/>
            <person name="Fan H.C."/>
            <person name="Wang J."/>
            <person name="Gui Y."/>
            <person name="Lee K.H."/>
            <person name="Betenbaugh M.J."/>
            <person name="Quake S.R."/>
            <person name="Famili I."/>
            <person name="Palsson B.O."/>
            <person name="Wang J."/>
        </authorList>
    </citation>
    <scope>NUCLEOTIDE SEQUENCE [LARGE SCALE GENOMIC DNA]</scope>
    <source>
        <strain evidence="2">CHO K1 cell line</strain>
    </source>
</reference>
<dbReference type="AlphaFoldDB" id="G3IH65"/>
<protein>
    <submittedName>
        <fullName evidence="1">Uncharacterized protein</fullName>
    </submittedName>
</protein>
<sequence>MVLESSELIMMLSQLYQEDQLLSQQAQMPQVVYKEFGSTARCGFLSLFVITNTSSQINTPGSHRKEGIQKSHK</sequence>
<dbReference type="InParanoid" id="G3IH65"/>
<organism evidence="1 2">
    <name type="scientific">Cricetulus griseus</name>
    <name type="common">Chinese hamster</name>
    <name type="synonym">Cricetulus barabensis griseus</name>
    <dbReference type="NCBI Taxonomy" id="10029"/>
    <lineage>
        <taxon>Eukaryota</taxon>
        <taxon>Metazoa</taxon>
        <taxon>Chordata</taxon>
        <taxon>Craniata</taxon>
        <taxon>Vertebrata</taxon>
        <taxon>Euteleostomi</taxon>
        <taxon>Mammalia</taxon>
        <taxon>Eutheria</taxon>
        <taxon>Euarchontoglires</taxon>
        <taxon>Glires</taxon>
        <taxon>Rodentia</taxon>
        <taxon>Myomorpha</taxon>
        <taxon>Muroidea</taxon>
        <taxon>Cricetidae</taxon>
        <taxon>Cricetinae</taxon>
        <taxon>Cricetulus</taxon>
    </lineage>
</organism>
<dbReference type="Proteomes" id="UP000001075">
    <property type="component" value="Unassembled WGS sequence"/>
</dbReference>
<proteinExistence type="predicted"/>
<dbReference type="EMBL" id="JH002727">
    <property type="protein sequence ID" value="EGW08662.1"/>
    <property type="molecule type" value="Genomic_DNA"/>
</dbReference>